<sequence length="1165" mass="124351">MTSRRSARLLACALALVCLGAGTSAAHARPGVSGLDVPVELPELGTETTRVFQNPSGTRTLEQFVRPFRARTADGWAPVDTTLVRDADGSVRPKVTPMKIRMSGGGHSPLASLEQDGKVLALSWPGALPAPELTGDTATYREVLPGVDLRVTADVDGFSQVLVVHNAEAAANPALREIRFRTSGLKIKAGENGKTMAVDEGGNVVFESGAPTMWETPPAARSAVEQEIEHHPMGLRVGDGELTVVPDAGMLTSPDTTFPLYIDPSYSGTQNRWVSVDSYSPNTEYWTSDRDTARVGLQTFSSPYGRHRSFFQVNTSPIAGAQVVDTWFAITLDHSGACAATPVDLYHTKGIEAGTKITWNTTTETSTDKKWWLTKLDSRSGNANEGGGCTTTQPDLPMEFGSAALKTLVQNTADAKTGTLTFGLRAPNEGTNSQWKKFIPGTARLVVEYNNKPRVPTGFTTVPPTPCGTATAPTALNTSSPTFSSVASDPDGDNVKGRLEILDGDTVVQTMDTPMFRSGGAFSWSPVPAGVLPEDQPAKVFNYRARIMDALIAGPDSPRCYFTVDRTRPVPPVITSTDFPDSTPVRSVGELGTVTFTRGGTDTDIAGFRYGFQQDKTTMWVAADAQGSATVPITVWDDESTRPLYVRAVDKAGNISPSAPSWTLTAQVRAVPGTAVRADTNGDRRADFAMLFDQGNGRTAAWNFLSTGGGFSSGYVGWDTDVSGGFPMYRIKSANGDFDGDGRSDIAVLREDPDRKVRLFVLRSDSNRFNAESEPAWTGDYRLSHLRLAAGDFDADGDDDLAVFQGLAGAQTKLWLHRSSGGMFAAPVLQWDSGAAGLDVNHLSPVAGDFDGDGDDDIAAFRGAPGASQTKLWLHVSTGTTFAAPVSQWESTAFDRSKATFVTTNVNGDAGGKDEIVASYNRGGTSTQVQIFTTTGSAWSVAVGWESTAFDSLKSSLAAGDFNGDGKGDIATLYDTGNGQRQMYTFVSTGTAFADKRTDWQGAVANVADAVYIEPNRKYRLQPSHSEKCSGTPAGNVADGGPFQQQDCVTSATHQQFDLDRIGSTPYFQIRTVAGKCLDIPSWKLEDNIAIGQWTCEPTGAPQANQQFRLDYVSGSGMDVVVQPRIVHSDKCLTVSGASTATNTAIVQSACTGAANQRYILRIEP</sequence>
<dbReference type="RefSeq" id="WP_173139368.1">
    <property type="nucleotide sequence ID" value="NZ_CBCSGW010000027.1"/>
</dbReference>
<evidence type="ECO:0000256" key="3">
    <source>
        <dbReference type="SAM" id="SignalP"/>
    </source>
</evidence>
<evidence type="ECO:0000313" key="5">
    <source>
        <dbReference type="EMBL" id="NRN69300.1"/>
    </source>
</evidence>
<dbReference type="InterPro" id="IPR013517">
    <property type="entry name" value="FG-GAP"/>
</dbReference>
<dbReference type="PROSITE" id="PS50231">
    <property type="entry name" value="RICIN_B_LECTIN"/>
    <property type="match status" value="1"/>
</dbReference>
<proteinExistence type="predicted"/>
<dbReference type="SMART" id="SM00458">
    <property type="entry name" value="RICIN"/>
    <property type="match status" value="1"/>
</dbReference>
<comment type="caution">
    <text evidence="5">The sequence shown here is derived from an EMBL/GenBank/DDBJ whole genome shotgun (WGS) entry which is preliminary data.</text>
</comment>
<dbReference type="PANTHER" id="PTHR46580">
    <property type="entry name" value="SENSOR KINASE-RELATED"/>
    <property type="match status" value="1"/>
</dbReference>
<evidence type="ECO:0000313" key="6">
    <source>
        <dbReference type="Proteomes" id="UP000763557"/>
    </source>
</evidence>
<feature type="region of interest" description="Disordered" evidence="2">
    <location>
        <begin position="474"/>
        <end position="495"/>
    </location>
</feature>
<evidence type="ECO:0000256" key="1">
    <source>
        <dbReference type="ARBA" id="ARBA00022729"/>
    </source>
</evidence>
<dbReference type="Pfam" id="PF00652">
    <property type="entry name" value="Ricin_B_lectin"/>
    <property type="match status" value="1"/>
</dbReference>
<dbReference type="EMBL" id="JAAATY010000026">
    <property type="protein sequence ID" value="NRN69300.1"/>
    <property type="molecule type" value="Genomic_DNA"/>
</dbReference>
<dbReference type="PANTHER" id="PTHR46580:SF2">
    <property type="entry name" value="MAM DOMAIN-CONTAINING PROTEIN"/>
    <property type="match status" value="1"/>
</dbReference>
<dbReference type="Pfam" id="PF13517">
    <property type="entry name" value="FG-GAP_3"/>
    <property type="match status" value="1"/>
</dbReference>
<dbReference type="SUPFAM" id="SSF69318">
    <property type="entry name" value="Integrin alpha N-terminal domain"/>
    <property type="match status" value="2"/>
</dbReference>
<dbReference type="InterPro" id="IPR000772">
    <property type="entry name" value="Ricin_B_lectin"/>
</dbReference>
<keyword evidence="6" id="KW-1185">Reference proteome</keyword>
<dbReference type="Gene3D" id="2.40.128.340">
    <property type="match status" value="3"/>
</dbReference>
<dbReference type="Proteomes" id="UP000763557">
    <property type="component" value="Unassembled WGS sequence"/>
</dbReference>
<protein>
    <submittedName>
        <fullName evidence="5">Ricin B-type lectin domain-containing protein</fullName>
    </submittedName>
</protein>
<feature type="signal peptide" evidence="3">
    <location>
        <begin position="1"/>
        <end position="28"/>
    </location>
</feature>
<feature type="compositionally biased region" description="Polar residues" evidence="2">
    <location>
        <begin position="476"/>
        <end position="487"/>
    </location>
</feature>
<reference evidence="5 6" key="1">
    <citation type="submission" date="2020-01" db="EMBL/GenBank/DDBJ databases">
        <title>Kibdelosporangium persica a novel Actinomycetes from a hot desert in Iran.</title>
        <authorList>
            <person name="Safaei N."/>
            <person name="Zaburannyi N."/>
            <person name="Mueller R."/>
            <person name="Wink J."/>
        </authorList>
    </citation>
    <scope>NUCLEOTIDE SEQUENCE [LARGE SCALE GENOMIC DNA]</scope>
    <source>
        <strain evidence="5 6">4NS15</strain>
    </source>
</reference>
<dbReference type="InterPro" id="IPR028994">
    <property type="entry name" value="Integrin_alpha_N"/>
</dbReference>
<dbReference type="SUPFAM" id="SSF50370">
    <property type="entry name" value="Ricin B-like lectins"/>
    <property type="match status" value="1"/>
</dbReference>
<name>A0ABX2FEY6_9PSEU</name>
<keyword evidence="1 3" id="KW-0732">Signal</keyword>
<dbReference type="Gene3D" id="2.80.10.50">
    <property type="match status" value="1"/>
</dbReference>
<evidence type="ECO:0000259" key="4">
    <source>
        <dbReference type="SMART" id="SM00458"/>
    </source>
</evidence>
<feature type="chain" id="PRO_5045225098" evidence="3">
    <location>
        <begin position="29"/>
        <end position="1165"/>
    </location>
</feature>
<feature type="domain" description="Ricin B lectin" evidence="4">
    <location>
        <begin position="1016"/>
        <end position="1162"/>
    </location>
</feature>
<gene>
    <name evidence="5" type="ORF">GC106_65570</name>
</gene>
<dbReference type="CDD" id="cd00161">
    <property type="entry name" value="beta-trefoil_Ricin-like"/>
    <property type="match status" value="1"/>
</dbReference>
<dbReference type="InterPro" id="IPR035992">
    <property type="entry name" value="Ricin_B-like_lectins"/>
</dbReference>
<accession>A0ABX2FEY6</accession>
<evidence type="ECO:0000256" key="2">
    <source>
        <dbReference type="SAM" id="MobiDB-lite"/>
    </source>
</evidence>
<organism evidence="5 6">
    <name type="scientific">Kibdelosporangium persicum</name>
    <dbReference type="NCBI Taxonomy" id="2698649"/>
    <lineage>
        <taxon>Bacteria</taxon>
        <taxon>Bacillati</taxon>
        <taxon>Actinomycetota</taxon>
        <taxon>Actinomycetes</taxon>
        <taxon>Pseudonocardiales</taxon>
        <taxon>Pseudonocardiaceae</taxon>
        <taxon>Kibdelosporangium</taxon>
    </lineage>
</organism>